<keyword evidence="7 9" id="KW-0811">Translocation</keyword>
<comment type="caution">
    <text evidence="9">Lacks conserved residue(s) required for the propagation of feature annotation.</text>
</comment>
<organism evidence="14 15">
    <name type="scientific">Aquamicrobium zhengzhouense</name>
    <dbReference type="NCBI Taxonomy" id="2781738"/>
    <lineage>
        <taxon>Bacteria</taxon>
        <taxon>Pseudomonadati</taxon>
        <taxon>Pseudomonadota</taxon>
        <taxon>Alphaproteobacteria</taxon>
        <taxon>Hyphomicrobiales</taxon>
        <taxon>Phyllobacteriaceae</taxon>
        <taxon>Aquamicrobium</taxon>
    </lineage>
</organism>
<evidence type="ECO:0000259" key="11">
    <source>
        <dbReference type="Pfam" id="PF02355"/>
    </source>
</evidence>
<evidence type="ECO:0000256" key="2">
    <source>
        <dbReference type="ARBA" id="ARBA00022448"/>
    </source>
</evidence>
<dbReference type="SUPFAM" id="SSF82866">
    <property type="entry name" value="Multidrug efflux transporter AcrB transmembrane domain"/>
    <property type="match status" value="2"/>
</dbReference>
<feature type="transmembrane region" description="Helical" evidence="9">
    <location>
        <begin position="373"/>
        <end position="392"/>
    </location>
</feature>
<dbReference type="NCBIfam" id="TIGR00966">
    <property type="entry name" value="transloc_SecF"/>
    <property type="match status" value="1"/>
</dbReference>
<keyword evidence="3 9" id="KW-1003">Cell membrane</keyword>
<evidence type="ECO:0000313" key="14">
    <source>
        <dbReference type="EMBL" id="MBI1620472.1"/>
    </source>
</evidence>
<dbReference type="NCBIfam" id="NF011315">
    <property type="entry name" value="PRK14726.1"/>
    <property type="match status" value="1"/>
</dbReference>
<comment type="subcellular location">
    <subcellularLocation>
        <location evidence="1 9">Cell membrane</location>
        <topology evidence="1 9">Multi-pass membrane protein</topology>
    </subcellularLocation>
</comment>
<dbReference type="Pfam" id="PF02355">
    <property type="entry name" value="SecD_SecF_C"/>
    <property type="match status" value="2"/>
</dbReference>
<feature type="transmembrane region" description="Helical" evidence="9">
    <location>
        <begin position="725"/>
        <end position="749"/>
    </location>
</feature>
<dbReference type="NCBIfam" id="TIGR01129">
    <property type="entry name" value="secD"/>
    <property type="match status" value="1"/>
</dbReference>
<dbReference type="InterPro" id="IPR005665">
    <property type="entry name" value="SecF_bac"/>
</dbReference>
<dbReference type="EMBL" id="JADGMQ010000003">
    <property type="protein sequence ID" value="MBI1620472.1"/>
    <property type="molecule type" value="Genomic_DNA"/>
</dbReference>
<dbReference type="Pfam" id="PF07549">
    <property type="entry name" value="Sec_GG"/>
    <property type="match status" value="2"/>
</dbReference>
<dbReference type="RefSeq" id="WP_198475845.1">
    <property type="nucleotide sequence ID" value="NZ_JADGMQ010000003.1"/>
</dbReference>
<dbReference type="PANTHER" id="PTHR30081">
    <property type="entry name" value="PROTEIN-EXPORT MEMBRANE PROTEIN SEC"/>
    <property type="match status" value="1"/>
</dbReference>
<keyword evidence="15" id="KW-1185">Reference proteome</keyword>
<feature type="transmembrane region" description="Helical" evidence="9">
    <location>
        <begin position="777"/>
        <end position="795"/>
    </location>
</feature>
<dbReference type="Gene3D" id="3.30.1360.200">
    <property type="match status" value="1"/>
</dbReference>
<dbReference type="InterPro" id="IPR054384">
    <property type="entry name" value="SecDF_P1_head"/>
</dbReference>
<dbReference type="InterPro" id="IPR022813">
    <property type="entry name" value="SecD/SecF_arch_bac"/>
</dbReference>
<comment type="function">
    <text evidence="9">Part of the Sec protein translocase complex. Interacts with the SecYEG preprotein conducting channel. SecDF uses the proton motive force (PMF) to complete protein translocation after the ATP-dependent function of SecA.</text>
</comment>
<dbReference type="InterPro" id="IPR022646">
    <property type="entry name" value="SecD/SecF_CS"/>
</dbReference>
<keyword evidence="6 9" id="KW-1133">Transmembrane helix</keyword>
<dbReference type="InterPro" id="IPR022645">
    <property type="entry name" value="SecD/SecF_bac"/>
</dbReference>
<feature type="transmembrane region" description="Helical" evidence="9">
    <location>
        <begin position="698"/>
        <end position="719"/>
    </location>
</feature>
<dbReference type="Gene3D" id="1.20.1640.10">
    <property type="entry name" value="Multidrug efflux transporter AcrB transmembrane domain"/>
    <property type="match status" value="2"/>
</dbReference>
<evidence type="ECO:0000256" key="3">
    <source>
        <dbReference type="ARBA" id="ARBA00022475"/>
    </source>
</evidence>
<evidence type="ECO:0000313" key="15">
    <source>
        <dbReference type="Proteomes" id="UP000601789"/>
    </source>
</evidence>
<feature type="domain" description="Protein export membrane protein SecD/SecF C-terminal" evidence="11">
    <location>
        <begin position="353"/>
        <end position="519"/>
    </location>
</feature>
<keyword evidence="4 9" id="KW-0812">Transmembrane</keyword>
<dbReference type="InterPro" id="IPR048634">
    <property type="entry name" value="SecD_SecF_C"/>
</dbReference>
<name>A0ABS0SB05_9HYPH</name>
<dbReference type="HAMAP" id="MF_01463_B">
    <property type="entry name" value="SecD_B"/>
    <property type="match status" value="1"/>
</dbReference>
<evidence type="ECO:0000256" key="6">
    <source>
        <dbReference type="ARBA" id="ARBA00022989"/>
    </source>
</evidence>
<feature type="transmembrane region" description="Helical" evidence="9">
    <location>
        <begin position="555"/>
        <end position="573"/>
    </location>
</feature>
<feature type="transmembrane region" description="Helical" evidence="9">
    <location>
        <begin position="497"/>
        <end position="521"/>
    </location>
</feature>
<keyword evidence="8 9" id="KW-0472">Membrane</keyword>
<dbReference type="InterPro" id="IPR005791">
    <property type="entry name" value="SecD"/>
</dbReference>
<comment type="subunit">
    <text evidence="10">Forms a complex with SecD. Part of the essential Sec protein translocation apparatus which comprises SecA, SecYEG and auxiliary proteins SecDF-YajC and YidC.</text>
</comment>
<sequence length="853" mass="92193">MLYFSRWKSVSIWLVVLLGIIVALPNLLPQSVLSSMPNWLPTRQLTLGLDLQGGSHILLQVDREDLIRDRLEAARDDVRTKLRDARIGYTGLSGTGRAVQVRIRDASQVEAAKAALADLTAPVSAGFLGAGTVTEVAMTEPEPGLLRFSLTDEGINYRVGTAVDQSVEVVNRRVNELGTTEPIIQRQGTDRILVQVPGLEDPQRLKDILGQTAKLTFQMVDQSMPAQEALNGRAPAGTTVMMSNDESQIPYIIENRVIVSGENLVDAQTSFDQRTNEPVVSFRFDNQGATRFGQATQQNVGRLFAIILDNKVISAPQIREPILGGSGQISGNFTVQSANDLAVLLRAGALPADLQIIEERTVGPSLGQDSIQAGTFATGVAAMLVFAFLIIFYGKLGALASIGLAANLAMMIAILTVLGATLTLPGIAGIALTLGMAVDSNVIIYERVREERAQGRSLIQSLDSGFRRALAAVVDANVTTLIAAGILFYMGTGPIRGFAVTLGIGIITTVFTAFTLTRWLIAVWLRRTRPTDYPAGLVHVLPLEPKVKLMRWRNVAFAVSSAACIAIIAMFFTGNMNYGIDFRGGSLIEVQAKNGVADPGDVRARLGELAIGEVQVQEFGNAELMIRVQSQDGDEDMAEQAAVESVRGAIGDEYEFRRVEVVGPTVSSELAWSGAIGITASLIAMLIYIWIRFEWQFGLGAIVSTLHDVILMIGLYVVFGMEFNLASIAAILTVVGYSINDTVVIYDRVRENLRRYKKMPTLDLLNLSLNQTLSRTFLTGLTTILALATLYMWGGEVIADFMLAILIGVLIGTYSSIFVAGPMLYLFNLRPGIFAESTDEKSNTAGVAPTKVA</sequence>
<dbReference type="InterPro" id="IPR055344">
    <property type="entry name" value="SecD_SecF_C_bact"/>
</dbReference>
<keyword evidence="2 9" id="KW-0813">Transport</keyword>
<dbReference type="Proteomes" id="UP000601789">
    <property type="component" value="Unassembled WGS sequence"/>
</dbReference>
<dbReference type="InterPro" id="IPR048631">
    <property type="entry name" value="SecD_1st"/>
</dbReference>
<dbReference type="PRINTS" id="PR01755">
    <property type="entry name" value="SECFTRNLCASE"/>
</dbReference>
<evidence type="ECO:0000256" key="7">
    <source>
        <dbReference type="ARBA" id="ARBA00023010"/>
    </source>
</evidence>
<keyword evidence="5 9" id="KW-0653">Protein transport</keyword>
<comment type="subunit">
    <text evidence="9">Forms a complex with SecF. Part of the essential Sec protein translocation apparatus which comprises SecA, SecYEG and auxiliary proteins SecDF-YajC and YidC.</text>
</comment>
<dbReference type="NCBIfam" id="TIGR00916">
    <property type="entry name" value="2A0604s01"/>
    <property type="match status" value="2"/>
</dbReference>
<evidence type="ECO:0000256" key="9">
    <source>
        <dbReference type="HAMAP-Rule" id="MF_01463"/>
    </source>
</evidence>
<dbReference type="PANTHER" id="PTHR30081:SF1">
    <property type="entry name" value="PROTEIN TRANSLOCASE SUBUNIT SECD"/>
    <property type="match status" value="1"/>
</dbReference>
<feature type="transmembrane region" description="Helical" evidence="9">
    <location>
        <begin position="469"/>
        <end position="491"/>
    </location>
</feature>
<comment type="similarity">
    <text evidence="10">Belongs to the SecD/SecF family. SecF subfamily.</text>
</comment>
<evidence type="ECO:0000256" key="4">
    <source>
        <dbReference type="ARBA" id="ARBA00022692"/>
    </source>
</evidence>
<dbReference type="Pfam" id="PF22599">
    <property type="entry name" value="SecDF_P1_head"/>
    <property type="match status" value="1"/>
</dbReference>
<feature type="domain" description="Protein export membrane protein SecD/SecF C-terminal" evidence="11">
    <location>
        <begin position="649"/>
        <end position="827"/>
    </location>
</feature>
<evidence type="ECO:0000256" key="10">
    <source>
        <dbReference type="HAMAP-Rule" id="MF_01464"/>
    </source>
</evidence>
<dbReference type="HAMAP" id="MF_01464_B">
    <property type="entry name" value="SecF_B"/>
    <property type="match status" value="1"/>
</dbReference>
<proteinExistence type="inferred from homology"/>
<accession>A0ABS0SB05</accession>
<dbReference type="NCBIfam" id="NF009583">
    <property type="entry name" value="PRK13024.1-3"/>
    <property type="match status" value="1"/>
</dbReference>
<evidence type="ECO:0000256" key="5">
    <source>
        <dbReference type="ARBA" id="ARBA00022927"/>
    </source>
</evidence>
<evidence type="ECO:0000256" key="8">
    <source>
        <dbReference type="ARBA" id="ARBA00023136"/>
    </source>
</evidence>
<gene>
    <name evidence="14" type="primary">secDF</name>
    <name evidence="9" type="synonym">secD</name>
    <name evidence="10" type="synonym">secF</name>
    <name evidence="14" type="ORF">IOD40_07320</name>
</gene>
<protein>
    <recommendedName>
        <fullName evidence="9 10">Multifunctional fusion protein</fullName>
    </recommendedName>
    <domain>
        <recommendedName>
            <fullName evidence="9">Protein translocase subunit SecD</fullName>
        </recommendedName>
    </domain>
    <domain>
        <recommendedName>
            <fullName evidence="10">Protein-export membrane protein SecF</fullName>
        </recommendedName>
    </domain>
</protein>
<feature type="transmembrane region" description="Helical" evidence="9">
    <location>
        <begin position="399"/>
        <end position="420"/>
    </location>
</feature>
<feature type="transmembrane region" description="Helical" evidence="9">
    <location>
        <begin position="801"/>
        <end position="827"/>
    </location>
</feature>
<comment type="caution">
    <text evidence="14">The sequence shown here is derived from an EMBL/GenBank/DDBJ whole genome shotgun (WGS) entry which is preliminary data.</text>
</comment>
<evidence type="ECO:0000256" key="1">
    <source>
        <dbReference type="ARBA" id="ARBA00004651"/>
    </source>
</evidence>
<evidence type="ECO:0000259" key="12">
    <source>
        <dbReference type="Pfam" id="PF21760"/>
    </source>
</evidence>
<evidence type="ECO:0000259" key="13">
    <source>
        <dbReference type="Pfam" id="PF22599"/>
    </source>
</evidence>
<comment type="similarity">
    <text evidence="9">Belongs to the SecD/SecF family. SecD subfamily.</text>
</comment>
<reference evidence="14 15" key="1">
    <citation type="submission" date="2020-10" db="EMBL/GenBank/DDBJ databases">
        <title>Aquamicrobium zhengzhouensis sp. nov., a exopolysaccharide producing bacterium isolated from farmland soil.</title>
        <authorList>
            <person name="Wang X."/>
        </authorList>
    </citation>
    <scope>NUCLEOTIDE SEQUENCE [LARGE SCALE GENOMIC DNA]</scope>
    <source>
        <strain evidence="15">cd-1</strain>
    </source>
</reference>
<dbReference type="Pfam" id="PF21760">
    <property type="entry name" value="SecD_1st"/>
    <property type="match status" value="1"/>
</dbReference>
<feature type="transmembrane region" description="Helical" evidence="9">
    <location>
        <begin position="426"/>
        <end position="448"/>
    </location>
</feature>
<dbReference type="Gene3D" id="3.30.70.3400">
    <property type="match status" value="2"/>
</dbReference>
<feature type="domain" description="SecDF P1 head subdomain" evidence="13">
    <location>
        <begin position="241"/>
        <end position="352"/>
    </location>
</feature>
<feature type="domain" description="Protein translocase subunit SecDF P1" evidence="12">
    <location>
        <begin position="163"/>
        <end position="222"/>
    </location>
</feature>
<feature type="transmembrane region" description="Helical" evidence="9">
    <location>
        <begin position="670"/>
        <end position="691"/>
    </location>
</feature>